<gene>
    <name evidence="10 11" type="primary">LOC106179645</name>
</gene>
<keyword evidence="3" id="KW-1003">Cell membrane</keyword>
<evidence type="ECO:0000256" key="8">
    <source>
        <dbReference type="SAM" id="MobiDB-lite"/>
    </source>
</evidence>
<dbReference type="PANTHER" id="PTHR16024:SF28">
    <property type="entry name" value="XK-RELATED PROTEIN"/>
    <property type="match status" value="1"/>
</dbReference>
<accession>A0A1S3K8I9</accession>
<feature type="transmembrane region" description="Helical" evidence="7">
    <location>
        <begin position="67"/>
        <end position="90"/>
    </location>
</feature>
<feature type="region of interest" description="Disordered" evidence="8">
    <location>
        <begin position="1"/>
        <end position="44"/>
    </location>
</feature>
<comment type="similarity">
    <text evidence="2 7">Belongs to the XK family.</text>
</comment>
<feature type="transmembrane region" description="Helical" evidence="7">
    <location>
        <begin position="102"/>
        <end position="119"/>
    </location>
</feature>
<keyword evidence="4 7" id="KW-0812">Transmembrane</keyword>
<keyword evidence="6 7" id="KW-0472">Membrane</keyword>
<name>A0A1S3K8I9_LINAN</name>
<sequence>MAEKEQHVSGIELEENSEKNSSQDNVSLPNSPPHTLSLPISRSRPQSKQKLINVSHKALKFSLSLNFLSALCMTFLILADMVTDIILIVLYYQMGEGYRTPVWVAIGMLIPAHILMALVDNHLFDRVSEFPIINKIPRYARFLLDFPLPHLRMWGLHLKLIKRRFLVMYYAYKANEEALNRMQEQINLSGTKTIPRDRPDVEKEMREHILFFLGVEPVLSRCKLFQSMLESAPQLMVNLFLLLKYQDLKSELAIWQMVSGSISMISLVWGIVAYQKSRPGGRSRSACATFLYFIEMVMFMIGRLLALVYCALCFQYWILIVIIPHGVVYFISSCCRLRQSNGTNGGICSGSFIRRYVIRVALSIISIFCIIEDLPIIIFAIVSVVYLTENVIFISFPLLVSDSANLTGTAFGNSTDEANALNPFHRHDARPCGGNDPWFYTVMCVVIIFTVLSLLLRVVVYCGKNRCDCNLLQDDDEDT</sequence>
<organism evidence="9 10">
    <name type="scientific">Lingula anatina</name>
    <name type="common">Brachiopod</name>
    <name type="synonym">Lingula unguis</name>
    <dbReference type="NCBI Taxonomy" id="7574"/>
    <lineage>
        <taxon>Eukaryota</taxon>
        <taxon>Metazoa</taxon>
        <taxon>Spiralia</taxon>
        <taxon>Lophotrochozoa</taxon>
        <taxon>Brachiopoda</taxon>
        <taxon>Linguliformea</taxon>
        <taxon>Lingulata</taxon>
        <taxon>Lingulida</taxon>
        <taxon>Linguloidea</taxon>
        <taxon>Lingulidae</taxon>
        <taxon>Lingula</taxon>
    </lineage>
</organism>
<dbReference type="Proteomes" id="UP000085678">
    <property type="component" value="Unplaced"/>
</dbReference>
<evidence type="ECO:0000256" key="4">
    <source>
        <dbReference type="ARBA" id="ARBA00022692"/>
    </source>
</evidence>
<evidence type="ECO:0000256" key="5">
    <source>
        <dbReference type="ARBA" id="ARBA00022989"/>
    </source>
</evidence>
<feature type="transmembrane region" description="Helical" evidence="7">
    <location>
        <begin position="314"/>
        <end position="335"/>
    </location>
</feature>
<dbReference type="AlphaFoldDB" id="A0A1S3K8I9"/>
<feature type="transmembrane region" description="Helical" evidence="7">
    <location>
        <begin position="356"/>
        <end position="387"/>
    </location>
</feature>
<dbReference type="InterPro" id="IPR050895">
    <property type="entry name" value="XK-related_scramblase"/>
</dbReference>
<comment type="subcellular location">
    <subcellularLocation>
        <location evidence="1">Cell membrane</location>
        <topology evidence="1">Multi-pass membrane protein</topology>
    </subcellularLocation>
    <subcellularLocation>
        <location evidence="7">Membrane</location>
        <topology evidence="7">Multi-pass membrane protein</topology>
    </subcellularLocation>
</comment>
<reference evidence="10 11" key="1">
    <citation type="submission" date="2025-04" db="UniProtKB">
        <authorList>
            <consortium name="RefSeq"/>
        </authorList>
    </citation>
    <scope>IDENTIFICATION</scope>
    <source>
        <tissue evidence="10 11">Gonads</tissue>
    </source>
</reference>
<dbReference type="PANTHER" id="PTHR16024">
    <property type="entry name" value="XK-RELATED PROTEIN"/>
    <property type="match status" value="1"/>
</dbReference>
<evidence type="ECO:0000313" key="9">
    <source>
        <dbReference type="Proteomes" id="UP000085678"/>
    </source>
</evidence>
<protein>
    <recommendedName>
        <fullName evidence="7">XK-related protein</fullName>
    </recommendedName>
</protein>
<evidence type="ECO:0000313" key="10">
    <source>
        <dbReference type="RefSeq" id="XP_013418817.1"/>
    </source>
</evidence>
<dbReference type="KEGG" id="lak:106179645"/>
<evidence type="ECO:0000313" key="11">
    <source>
        <dbReference type="RefSeq" id="XP_013418818.1"/>
    </source>
</evidence>
<keyword evidence="5 7" id="KW-1133">Transmembrane helix</keyword>
<evidence type="ECO:0000256" key="2">
    <source>
        <dbReference type="ARBA" id="ARBA00008789"/>
    </source>
</evidence>
<dbReference type="InterPro" id="IPR018629">
    <property type="entry name" value="XK-rel"/>
</dbReference>
<evidence type="ECO:0000256" key="1">
    <source>
        <dbReference type="ARBA" id="ARBA00004651"/>
    </source>
</evidence>
<dbReference type="RefSeq" id="XP_013418818.1">
    <property type="nucleotide sequence ID" value="XM_013563364.1"/>
</dbReference>
<dbReference type="GO" id="GO:0005886">
    <property type="term" value="C:plasma membrane"/>
    <property type="evidence" value="ECO:0007669"/>
    <property type="project" value="UniProtKB-SubCell"/>
</dbReference>
<evidence type="ECO:0000256" key="6">
    <source>
        <dbReference type="ARBA" id="ARBA00023136"/>
    </source>
</evidence>
<dbReference type="GeneID" id="106179645"/>
<feature type="transmembrane region" description="Helical" evidence="7">
    <location>
        <begin position="438"/>
        <end position="456"/>
    </location>
</feature>
<evidence type="ECO:0000256" key="3">
    <source>
        <dbReference type="ARBA" id="ARBA00022475"/>
    </source>
</evidence>
<feature type="transmembrane region" description="Helical" evidence="7">
    <location>
        <begin position="286"/>
        <end position="308"/>
    </location>
</feature>
<keyword evidence="9" id="KW-1185">Reference proteome</keyword>
<evidence type="ECO:0000256" key="7">
    <source>
        <dbReference type="RuleBase" id="RU910716"/>
    </source>
</evidence>
<proteinExistence type="inferred from homology"/>
<feature type="transmembrane region" description="Helical" evidence="7">
    <location>
        <begin position="253"/>
        <end position="274"/>
    </location>
</feature>
<dbReference type="Pfam" id="PF09815">
    <property type="entry name" value="XK-related"/>
    <property type="match status" value="1"/>
</dbReference>
<feature type="compositionally biased region" description="Polar residues" evidence="8">
    <location>
        <begin position="19"/>
        <end position="29"/>
    </location>
</feature>
<dbReference type="RefSeq" id="XP_013418817.1">
    <property type="nucleotide sequence ID" value="XM_013563363.1"/>
</dbReference>